<feature type="region of interest" description="Disordered" evidence="1">
    <location>
        <begin position="703"/>
        <end position="748"/>
    </location>
</feature>
<feature type="compositionally biased region" description="Basic and acidic residues" evidence="1">
    <location>
        <begin position="273"/>
        <end position="292"/>
    </location>
</feature>
<feature type="compositionally biased region" description="Polar residues" evidence="1">
    <location>
        <begin position="1896"/>
        <end position="1907"/>
    </location>
</feature>
<feature type="compositionally biased region" description="Basic and acidic residues" evidence="1">
    <location>
        <begin position="35"/>
        <end position="48"/>
    </location>
</feature>
<feature type="compositionally biased region" description="Low complexity" evidence="1">
    <location>
        <begin position="1231"/>
        <end position="1247"/>
    </location>
</feature>
<feature type="compositionally biased region" description="Polar residues" evidence="1">
    <location>
        <begin position="1787"/>
        <end position="1798"/>
    </location>
</feature>
<keyword evidence="3" id="KW-1185">Reference proteome</keyword>
<feature type="compositionally biased region" description="Polar residues" evidence="1">
    <location>
        <begin position="163"/>
        <end position="174"/>
    </location>
</feature>
<feature type="region of interest" description="Disordered" evidence="1">
    <location>
        <begin position="1484"/>
        <end position="1503"/>
    </location>
</feature>
<accession>A0A074ZYT7</accession>
<feature type="region of interest" description="Disordered" evidence="1">
    <location>
        <begin position="140"/>
        <end position="505"/>
    </location>
</feature>
<name>A0A074ZYT7_OPIVI</name>
<organism evidence="2 3">
    <name type="scientific">Opisthorchis viverrini</name>
    <name type="common">Southeast Asian liver fluke</name>
    <dbReference type="NCBI Taxonomy" id="6198"/>
    <lineage>
        <taxon>Eukaryota</taxon>
        <taxon>Metazoa</taxon>
        <taxon>Spiralia</taxon>
        <taxon>Lophotrochozoa</taxon>
        <taxon>Platyhelminthes</taxon>
        <taxon>Trematoda</taxon>
        <taxon>Digenea</taxon>
        <taxon>Opisthorchiida</taxon>
        <taxon>Opisthorchiata</taxon>
        <taxon>Opisthorchiidae</taxon>
        <taxon>Opisthorchis</taxon>
    </lineage>
</organism>
<feature type="compositionally biased region" description="Polar residues" evidence="1">
    <location>
        <begin position="140"/>
        <end position="149"/>
    </location>
</feature>
<feature type="region of interest" description="Disordered" evidence="1">
    <location>
        <begin position="569"/>
        <end position="607"/>
    </location>
</feature>
<feature type="compositionally biased region" description="Polar residues" evidence="1">
    <location>
        <begin position="229"/>
        <end position="238"/>
    </location>
</feature>
<feature type="compositionally biased region" description="Polar residues" evidence="1">
    <location>
        <begin position="1260"/>
        <end position="1274"/>
    </location>
</feature>
<feature type="compositionally biased region" description="Low complexity" evidence="1">
    <location>
        <begin position="327"/>
        <end position="339"/>
    </location>
</feature>
<feature type="compositionally biased region" description="Polar residues" evidence="1">
    <location>
        <begin position="703"/>
        <end position="721"/>
    </location>
</feature>
<sequence>MEKNITAEHFNTLDTFSPNPNAQATTALAPSLVKSAEDSTHDQDDPQDKPPSPLSLQQGGGVGLLQSPPFGMDNLLASGSEGAAADASLKDHTLADISDDYSEMDEPPAQASIPLATTVWVTDAELEHDTRLTKQTSLVDSCTNGLTDAQTKKVKPSAFRDFSATTPDATQSSRPVRKSVQELYGQPSWWGDGDDSYSYPHTSMLSPKANSKSSPKKTAPEPASEPYTEPTSVSVSQSERPRAESFVIDFGPSKAAGDKPSSTSGSLSQCIPDRLRRGFDERERERQQEKLRRQAANEASKPVTTKLTRGQSLKTTRASNGTTSNGAATRAITSARASRPVSGTLRNDSRIVKSAGPTRSALTTAATSKIPASRPTTGNYVPRCAQTVTERTATARRTMTASSSPASPVSKKPISYISMSVTPSVTSTPVTKWRSNTAETPRSSVTSRGPRKPSESATEPPSISSARTLSRRGPGPATNPGNFRRNVPPSQSRPSLQSAPLVSIPQTTRRGIATTSASVGAPAVSQKSSVRAPVKGASVNRVGPENTRRFMSATASSGAKRVTINETLNNRPSQTPSAVPNSAKKPVTSMKLRRPPSNAANATTTNPCSIPFSRAHARRQTFPRGSELTALVMATIDSYEDPKEYLLYRMLQGTDLTKAAPSTDDVFRSFRSRSPSLSKPRVTVVNIDPDSDLALTSKAVNPNGMSQRVQQHPTSVVNGSKTGKEYPDLTQQSPSSTTGQAAPLQNNSCSENVSVVDPKATTPMLSSTSPVQQRRLFKSAMEDCLPESTADPLSSSMLVSSSITSLAPSCAGTYILDASETLASKGLLGNFASDISAQVGSVPRLPSITEPDSLTPRGSPVEMFDVARSHRRETDYQQMSIPSIDQRPRSVGKASMEPVTHAKIQERAQKSYTMEEHSNAAFGHCPSFRPPINVDSHNSLGDSSGRHLNASNSSWIEVCKDDTELHQTDAPLTSCSEAFDGDMLVRASVTSLAPSCAATYVLDVDETLAAQGHLPAIVQSREDLLSPTERRALLARSRSEDCTTTTKACSANNGQDVLWDVLETEECVEDLGSSGFDGQLSHMQQVVDQYQNKFIPGRTAKLMANEDVDAFRLLPQPVCSQLPIEIDSSRTDFEARLQRMSGTPTPLDHDTPVTGSWRQRQSNIIISRSTRPSDSLPTYVGTTQPSGGDAAPLNVQLPTSAPSVPRDNAMFRQAPIRPGYAPVALKRPERSSSTSDSSPSTSLSVPSGTNRQEVPGEYVPTSSPVVKQDHPSSSFVHPLADIHDCYRALQDSVNFLIQSHSGSLPLGETDQSEQFIEYGGPTNPTRQSDYRAGGLHYTQQPLLVAHPPVQRVPSAAVWPSEISCLIDESRRLLSKRNRLDGRQRSTASLDSALEKYEEAMAEPVQTNRGSLRYRRSVITAIQRHSFLSEKPHEVRTGLVNPNSLAVGDGDGRKVSTCSSLGRSAVQDVTSFGTSLNAANGCHLKSRTGSSSVPEPASPTNSSLLQSVPRDVWAQDHGVPFPYGTETFTRTRVGQPSLNRVRTVSGDKNILYNDPNLHIPCQPVLNRATPNDPVMADEVIGGSQEIDSRTFTRRKNTPKPVPVVDSEAYNAWITSISAISQGIDSLTKTSLLRSQNGKEFTSIDHRSPSTAYCLPEKTTSDLPDSTTGPAVNEPVRSAFVTPIPLRSGARNQRLSAPHNPSYNLGGTAEAFDQTYKTEMDTSETSGVPASFRTELGDSNDSAMYYSLMVDSIRQLSFKLRECSDRLVRQVSSQQSNVTVQARADGRGSRTSSTDSVPTSTKYALNDALENMHTINEQLKNKLLFSTQPISRSRSDDSYQRQTSLPKRDHFQFVPIDQDRHISSGQQARPTTDAHVATSGPTDTTTITTNKSVGRLVPSNNAPKATSPSKPAEPSAKWEQSRQSDVPTQKVQYNPVCSGAPTNAINEEDEEYY</sequence>
<feature type="compositionally biased region" description="Low complexity" evidence="1">
    <location>
        <begin position="420"/>
        <end position="431"/>
    </location>
</feature>
<dbReference type="Proteomes" id="UP000054324">
    <property type="component" value="Unassembled WGS sequence"/>
</dbReference>
<feature type="region of interest" description="Disordered" evidence="1">
    <location>
        <begin position="1770"/>
        <end position="1798"/>
    </location>
</feature>
<feature type="compositionally biased region" description="Polar residues" evidence="1">
    <location>
        <begin position="598"/>
        <end position="607"/>
    </location>
</feature>
<feature type="compositionally biased region" description="Low complexity" evidence="1">
    <location>
        <begin position="1770"/>
        <end position="1779"/>
    </location>
</feature>
<feature type="region of interest" description="Disordered" evidence="1">
    <location>
        <begin position="1825"/>
        <end position="1951"/>
    </location>
</feature>
<dbReference type="RefSeq" id="XP_009163577.1">
    <property type="nucleotide sequence ID" value="XM_009165313.1"/>
</dbReference>
<gene>
    <name evidence="2" type="ORF">T265_01307</name>
</gene>
<feature type="compositionally biased region" description="Polar residues" evidence="1">
    <location>
        <begin position="302"/>
        <end position="326"/>
    </location>
</feature>
<feature type="region of interest" description="Disordered" evidence="1">
    <location>
        <begin position="1166"/>
        <end position="1274"/>
    </location>
</feature>
<feature type="compositionally biased region" description="Polar residues" evidence="1">
    <location>
        <begin position="569"/>
        <end position="580"/>
    </location>
</feature>
<evidence type="ECO:0000313" key="2">
    <source>
        <dbReference type="EMBL" id="KER32618.1"/>
    </source>
</evidence>
<feature type="compositionally biased region" description="Polar residues" evidence="1">
    <location>
        <begin position="455"/>
        <end position="468"/>
    </location>
</feature>
<feature type="compositionally biased region" description="Low complexity" evidence="1">
    <location>
        <begin position="385"/>
        <end position="410"/>
    </location>
</feature>
<evidence type="ECO:0000313" key="3">
    <source>
        <dbReference type="Proteomes" id="UP000054324"/>
    </source>
</evidence>
<dbReference type="CTD" id="20315495"/>
<feature type="compositionally biased region" description="Low complexity" evidence="1">
    <location>
        <begin position="1876"/>
        <end position="1887"/>
    </location>
</feature>
<dbReference type="EMBL" id="KL596632">
    <property type="protein sequence ID" value="KER32618.1"/>
    <property type="molecule type" value="Genomic_DNA"/>
</dbReference>
<dbReference type="GeneID" id="20315495"/>
<dbReference type="STRING" id="6198.A0A074ZYT7"/>
<feature type="compositionally biased region" description="Basic and acidic residues" evidence="1">
    <location>
        <begin position="1844"/>
        <end position="1860"/>
    </location>
</feature>
<feature type="compositionally biased region" description="Polar residues" evidence="1">
    <location>
        <begin position="433"/>
        <end position="447"/>
    </location>
</feature>
<reference evidence="2 3" key="1">
    <citation type="submission" date="2013-11" db="EMBL/GenBank/DDBJ databases">
        <title>Opisthorchis viverrini - life in the bile duct.</title>
        <authorList>
            <person name="Young N.D."/>
            <person name="Nagarajan N."/>
            <person name="Lin S.J."/>
            <person name="Korhonen P.K."/>
            <person name="Jex A.R."/>
            <person name="Hall R.S."/>
            <person name="Safavi-Hemami H."/>
            <person name="Kaewkong W."/>
            <person name="Bertrand D."/>
            <person name="Gao S."/>
            <person name="Seet Q."/>
            <person name="Wongkham S."/>
            <person name="Teh B.T."/>
            <person name="Wongkham C."/>
            <person name="Intapan P.M."/>
            <person name="Maleewong W."/>
            <person name="Yang X."/>
            <person name="Hu M."/>
            <person name="Wang Z."/>
            <person name="Hofmann A."/>
            <person name="Sternberg P.W."/>
            <person name="Tan P."/>
            <person name="Wang J."/>
            <person name="Gasser R.B."/>
        </authorList>
    </citation>
    <scope>NUCLEOTIDE SEQUENCE [LARGE SCALE GENOMIC DNA]</scope>
</reference>
<feature type="compositionally biased region" description="Polar residues" evidence="1">
    <location>
        <begin position="729"/>
        <end position="748"/>
    </location>
</feature>
<feature type="region of interest" description="Disordered" evidence="1">
    <location>
        <begin position="1"/>
        <end position="87"/>
    </location>
</feature>
<protein>
    <submittedName>
        <fullName evidence="2">Uncharacterized protein</fullName>
    </submittedName>
</protein>
<feature type="compositionally biased region" description="Polar residues" evidence="1">
    <location>
        <begin position="1919"/>
        <end position="1930"/>
    </location>
</feature>
<feature type="compositionally biased region" description="Polar residues" evidence="1">
    <location>
        <begin position="12"/>
        <end position="28"/>
    </location>
</feature>
<proteinExistence type="predicted"/>
<feature type="compositionally biased region" description="Low complexity" evidence="1">
    <location>
        <begin position="64"/>
        <end position="87"/>
    </location>
</feature>
<feature type="compositionally biased region" description="Polar residues" evidence="1">
    <location>
        <begin position="1486"/>
        <end position="1503"/>
    </location>
</feature>
<dbReference type="OrthoDB" id="444265at2759"/>
<feature type="compositionally biased region" description="Polar residues" evidence="1">
    <location>
        <begin position="260"/>
        <end position="269"/>
    </location>
</feature>
<feature type="compositionally biased region" description="Low complexity" evidence="1">
    <location>
        <begin position="206"/>
        <end position="217"/>
    </location>
</feature>
<dbReference type="KEGG" id="ovi:T265_01307"/>
<feature type="compositionally biased region" description="Polar residues" evidence="1">
    <location>
        <begin position="488"/>
        <end position="505"/>
    </location>
</feature>
<feature type="compositionally biased region" description="Polar residues" evidence="1">
    <location>
        <begin position="1166"/>
        <end position="1186"/>
    </location>
</feature>
<evidence type="ECO:0000256" key="1">
    <source>
        <dbReference type="SAM" id="MobiDB-lite"/>
    </source>
</evidence>